<name>A0A813IEG7_POLGL</name>
<accession>A0A813IEG7</accession>
<feature type="region of interest" description="Disordered" evidence="1">
    <location>
        <begin position="68"/>
        <end position="104"/>
    </location>
</feature>
<reference evidence="2" key="1">
    <citation type="submission" date="2021-02" db="EMBL/GenBank/DDBJ databases">
        <authorList>
            <person name="Dougan E. K."/>
            <person name="Rhodes N."/>
            <person name="Thang M."/>
            <person name="Chan C."/>
        </authorList>
    </citation>
    <scope>NUCLEOTIDE SEQUENCE</scope>
</reference>
<dbReference type="Proteomes" id="UP000626109">
    <property type="component" value="Unassembled WGS sequence"/>
</dbReference>
<evidence type="ECO:0000313" key="2">
    <source>
        <dbReference type="EMBL" id="CAE8649152.1"/>
    </source>
</evidence>
<evidence type="ECO:0000256" key="1">
    <source>
        <dbReference type="SAM" id="MobiDB-lite"/>
    </source>
</evidence>
<evidence type="ECO:0000313" key="3">
    <source>
        <dbReference type="Proteomes" id="UP000626109"/>
    </source>
</evidence>
<feature type="compositionally biased region" description="Basic and acidic residues" evidence="1">
    <location>
        <begin position="68"/>
        <end position="79"/>
    </location>
</feature>
<dbReference type="EMBL" id="CAJNNW010007298">
    <property type="protein sequence ID" value="CAE8649152.1"/>
    <property type="molecule type" value="Genomic_DNA"/>
</dbReference>
<comment type="caution">
    <text evidence="2">The sequence shown here is derived from an EMBL/GenBank/DDBJ whole genome shotgun (WGS) entry which is preliminary data.</text>
</comment>
<organism evidence="2 3">
    <name type="scientific">Polarella glacialis</name>
    <name type="common">Dinoflagellate</name>
    <dbReference type="NCBI Taxonomy" id="89957"/>
    <lineage>
        <taxon>Eukaryota</taxon>
        <taxon>Sar</taxon>
        <taxon>Alveolata</taxon>
        <taxon>Dinophyceae</taxon>
        <taxon>Suessiales</taxon>
        <taxon>Suessiaceae</taxon>
        <taxon>Polarella</taxon>
    </lineage>
</organism>
<proteinExistence type="predicted"/>
<protein>
    <submittedName>
        <fullName evidence="2">Uncharacterized protein</fullName>
    </submittedName>
</protein>
<sequence length="330" mass="35985">MESCRAAHHPWQNHRAVVPAAAFALSMSQSDGISMDVLHQEADHIQAWLTSRPSSAPSPYQMKAVSGKAREAPGCRDWDPSGTEKLPGAELDHPEEDEPGAPVSAERCRRLELQLAALREELASCSCCTEELAAKLSACDADTGPSLEEASDACAQEDVLQVLKLTMANSNEPQAPHASSAGSLQDGKALLAMQEHLVSLRGKYLHMGQQCQAFEHHLGEIEAEEERCLREADRNTEAAAAAECRSSWAAALSEHTLWVDEGERHLEQLGGELLEAQLRLGAVRRESTRLEAAARQDECTLEQFRLQLRRLHARNAGLEVEAQLLGLAVP</sequence>
<dbReference type="AlphaFoldDB" id="A0A813IEG7"/>
<gene>
    <name evidence="2" type="ORF">PGLA2088_LOCUS7172</name>
</gene>